<gene>
    <name evidence="1" type="ORF">JTE90_015553</name>
</gene>
<organism evidence="1 2">
    <name type="scientific">Oedothorax gibbosus</name>
    <dbReference type="NCBI Taxonomy" id="931172"/>
    <lineage>
        <taxon>Eukaryota</taxon>
        <taxon>Metazoa</taxon>
        <taxon>Ecdysozoa</taxon>
        <taxon>Arthropoda</taxon>
        <taxon>Chelicerata</taxon>
        <taxon>Arachnida</taxon>
        <taxon>Araneae</taxon>
        <taxon>Araneomorphae</taxon>
        <taxon>Entelegynae</taxon>
        <taxon>Araneoidea</taxon>
        <taxon>Linyphiidae</taxon>
        <taxon>Erigoninae</taxon>
        <taxon>Oedothorax</taxon>
    </lineage>
</organism>
<reference evidence="1 2" key="1">
    <citation type="journal article" date="2022" name="Nat. Ecol. Evol.">
        <title>A masculinizing supergene underlies an exaggerated male reproductive morph in a spider.</title>
        <authorList>
            <person name="Hendrickx F."/>
            <person name="De Corte Z."/>
            <person name="Sonet G."/>
            <person name="Van Belleghem S.M."/>
            <person name="Kostlbacher S."/>
            <person name="Vangestel C."/>
        </authorList>
    </citation>
    <scope>NUCLEOTIDE SEQUENCE [LARGE SCALE GENOMIC DNA]</scope>
    <source>
        <strain evidence="1">W744_W776</strain>
    </source>
</reference>
<comment type="caution">
    <text evidence="1">The sequence shown here is derived from an EMBL/GenBank/DDBJ whole genome shotgun (WGS) entry which is preliminary data.</text>
</comment>
<evidence type="ECO:0000313" key="1">
    <source>
        <dbReference type="EMBL" id="KAG8175340.1"/>
    </source>
</evidence>
<name>A0AAV6TV50_9ARAC</name>
<dbReference type="Proteomes" id="UP000827092">
    <property type="component" value="Unassembled WGS sequence"/>
</dbReference>
<accession>A0AAV6TV50</accession>
<dbReference type="AlphaFoldDB" id="A0AAV6TV50"/>
<sequence>MNNSKLYAKCHLDMGLLSKRLPASHGKTFFAPFLAEIGPIFQSSYALAKGLVFSLHFVSSDCVPISVFEWPCWQRRGAQRAPRPTVPLMSPALPRHNSPLVKRRHFSPSSSSQVRGAFICLVRNSEKNDLVKSSQVPAPEKHLQI</sequence>
<proteinExistence type="predicted"/>
<protein>
    <submittedName>
        <fullName evidence="1">Uncharacterized protein</fullName>
    </submittedName>
</protein>
<keyword evidence="2" id="KW-1185">Reference proteome</keyword>
<evidence type="ECO:0000313" key="2">
    <source>
        <dbReference type="Proteomes" id="UP000827092"/>
    </source>
</evidence>
<dbReference type="EMBL" id="JAFNEN010001027">
    <property type="protein sequence ID" value="KAG8175340.1"/>
    <property type="molecule type" value="Genomic_DNA"/>
</dbReference>